<dbReference type="InterPro" id="IPR038459">
    <property type="entry name" value="MT_TRM10-typ_sf"/>
</dbReference>
<sequence>MDQCKEANVPEEQRRKLPPVTITDPRSGEKVQLSKTAAKKLLKRVQRQEHKDATKQERRAKERQRRKEKQIQLREERKKNPLPAAAKPAKTPAIAFKANLVVDLGFDDLMTTDEATSLAAQLGYLYGENRASSAPFQQLIFTGAGDTSGTSLGFAPPHGGAHQFPESSTKDSSLFQDRVGVQMETKNRGSWRRWTRVMLREYGGIEGLSRGPNPICDPSNMVYLTADSDHTIHELQEGKTYIIGGIVDRNRYKHLCAKKAEHLGIPTARLPIEPTYLGQALNARKVLTVNQVFAILVGWTETRDWKAALQRGLPSRKLQNNAQACSSDAILHNTLSDNQPESVQKDPAQQITEHTNPEEATTKPCD</sequence>
<keyword evidence="3 11" id="KW-0489">Methyltransferase</keyword>
<feature type="region of interest" description="Disordered" evidence="9">
    <location>
        <begin position="1"/>
        <end position="89"/>
    </location>
</feature>
<dbReference type="Proteomes" id="UP001214628">
    <property type="component" value="Chromosome 5"/>
</dbReference>
<evidence type="ECO:0000256" key="6">
    <source>
        <dbReference type="ARBA" id="ARBA00031792"/>
    </source>
</evidence>
<evidence type="ECO:0000256" key="9">
    <source>
        <dbReference type="SAM" id="MobiDB-lite"/>
    </source>
</evidence>
<dbReference type="PROSITE" id="PS51675">
    <property type="entry name" value="SAM_MT_TRM10"/>
    <property type="match status" value="1"/>
</dbReference>
<keyword evidence="5" id="KW-0949">S-adenosyl-L-methionine</keyword>
<name>A0AAF0FHR2_9BASI</name>
<reference evidence="11" key="1">
    <citation type="submission" date="2023-02" db="EMBL/GenBank/DDBJ databases">
        <title>Mating type loci evolution in Malassezia.</title>
        <authorList>
            <person name="Coelho M.A."/>
        </authorList>
    </citation>
    <scope>NUCLEOTIDE SEQUENCE</scope>
    <source>
        <strain evidence="11">CBS 14136</strain>
    </source>
</reference>
<evidence type="ECO:0000256" key="4">
    <source>
        <dbReference type="ARBA" id="ARBA00022679"/>
    </source>
</evidence>
<evidence type="ECO:0000259" key="10">
    <source>
        <dbReference type="PROSITE" id="PS51675"/>
    </source>
</evidence>
<dbReference type="AlphaFoldDB" id="A0AAF0FHR2"/>
<evidence type="ECO:0000256" key="3">
    <source>
        <dbReference type="ARBA" id="ARBA00022603"/>
    </source>
</evidence>
<dbReference type="CDD" id="cd18089">
    <property type="entry name" value="SPOUT_Trm10-like"/>
    <property type="match status" value="1"/>
</dbReference>
<evidence type="ECO:0000256" key="8">
    <source>
        <dbReference type="ARBA" id="ARBA00048434"/>
    </source>
</evidence>
<comment type="catalytic activity">
    <reaction evidence="8">
        <text>guanosine(9) in tRNA + S-adenosyl-L-methionine = N(1)-methylguanosine(9) in tRNA + S-adenosyl-L-homocysteine + H(+)</text>
        <dbReference type="Rhea" id="RHEA:43156"/>
        <dbReference type="Rhea" id="RHEA-COMP:10367"/>
        <dbReference type="Rhea" id="RHEA-COMP:10368"/>
        <dbReference type="ChEBI" id="CHEBI:15378"/>
        <dbReference type="ChEBI" id="CHEBI:57856"/>
        <dbReference type="ChEBI" id="CHEBI:59789"/>
        <dbReference type="ChEBI" id="CHEBI:73542"/>
        <dbReference type="ChEBI" id="CHEBI:74269"/>
        <dbReference type="EC" id="2.1.1.221"/>
    </reaction>
</comment>
<feature type="region of interest" description="Disordered" evidence="9">
    <location>
        <begin position="336"/>
        <end position="366"/>
    </location>
</feature>
<dbReference type="Gene3D" id="3.40.1280.30">
    <property type="match status" value="1"/>
</dbReference>
<keyword evidence="4 11" id="KW-0808">Transferase</keyword>
<dbReference type="GO" id="GO:0005634">
    <property type="term" value="C:nucleus"/>
    <property type="evidence" value="ECO:0007669"/>
    <property type="project" value="TreeGrafter"/>
</dbReference>
<evidence type="ECO:0000313" key="11">
    <source>
        <dbReference type="EMBL" id="WFD44752.1"/>
    </source>
</evidence>
<dbReference type="GO" id="GO:0000049">
    <property type="term" value="F:tRNA binding"/>
    <property type="evidence" value="ECO:0007669"/>
    <property type="project" value="TreeGrafter"/>
</dbReference>
<keyword evidence="12" id="KW-1185">Reference proteome</keyword>
<dbReference type="EMBL" id="CP118379">
    <property type="protein sequence ID" value="WFD44752.1"/>
    <property type="molecule type" value="Genomic_DNA"/>
</dbReference>
<protein>
    <recommendedName>
        <fullName evidence="2">tRNA (guanine(9)-N1)-methyltransferase</fullName>
        <ecNumber evidence="1">2.1.1.221</ecNumber>
    </recommendedName>
    <alternativeName>
        <fullName evidence="7">tRNA methyltransferase 10</fullName>
    </alternativeName>
    <alternativeName>
        <fullName evidence="6">tRNA(m1G9)-methyltransferase</fullName>
    </alternativeName>
</protein>
<organism evidence="11 12">
    <name type="scientific">Malassezia psittaci</name>
    <dbReference type="NCBI Taxonomy" id="1821823"/>
    <lineage>
        <taxon>Eukaryota</taxon>
        <taxon>Fungi</taxon>
        <taxon>Dikarya</taxon>
        <taxon>Basidiomycota</taxon>
        <taxon>Ustilaginomycotina</taxon>
        <taxon>Malasseziomycetes</taxon>
        <taxon>Malasseziales</taxon>
        <taxon>Malasseziaceae</taxon>
        <taxon>Malassezia</taxon>
    </lineage>
</organism>
<gene>
    <name evidence="11" type="primary">TRM10</name>
    <name evidence="11" type="ORF">MPSI1_003423</name>
</gene>
<dbReference type="EC" id="2.1.1.221" evidence="1"/>
<feature type="compositionally biased region" description="Polar residues" evidence="9">
    <location>
        <begin position="336"/>
        <end position="354"/>
    </location>
</feature>
<feature type="domain" description="SAM-dependent MTase TRM10-type" evidence="10">
    <location>
        <begin position="86"/>
        <end position="320"/>
    </location>
</feature>
<dbReference type="PANTHER" id="PTHR13563:SF13">
    <property type="entry name" value="TRNA METHYLTRANSFERASE 10 HOMOLOG A"/>
    <property type="match status" value="1"/>
</dbReference>
<evidence type="ECO:0000256" key="5">
    <source>
        <dbReference type="ARBA" id="ARBA00022691"/>
    </source>
</evidence>
<dbReference type="GO" id="GO:0002939">
    <property type="term" value="P:tRNA N1-guanine methylation"/>
    <property type="evidence" value="ECO:0007669"/>
    <property type="project" value="TreeGrafter"/>
</dbReference>
<dbReference type="InterPro" id="IPR028564">
    <property type="entry name" value="MT_TRM10-typ"/>
</dbReference>
<evidence type="ECO:0000256" key="2">
    <source>
        <dbReference type="ARBA" id="ARBA00020451"/>
    </source>
</evidence>
<evidence type="ECO:0000256" key="1">
    <source>
        <dbReference type="ARBA" id="ARBA00012797"/>
    </source>
</evidence>
<proteinExistence type="predicted"/>
<feature type="compositionally biased region" description="Basic and acidic residues" evidence="9">
    <location>
        <begin position="69"/>
        <end position="79"/>
    </location>
</feature>
<dbReference type="InterPro" id="IPR007356">
    <property type="entry name" value="tRNA_m1G_MeTrfase_euk"/>
</dbReference>
<evidence type="ECO:0000313" key="12">
    <source>
        <dbReference type="Proteomes" id="UP001214628"/>
    </source>
</evidence>
<dbReference type="PANTHER" id="PTHR13563">
    <property type="entry name" value="TRNA (GUANINE-9-) METHYLTRANSFERASE"/>
    <property type="match status" value="1"/>
</dbReference>
<evidence type="ECO:0000256" key="7">
    <source>
        <dbReference type="ARBA" id="ARBA00032166"/>
    </source>
</evidence>
<feature type="compositionally biased region" description="Basic and acidic residues" evidence="9">
    <location>
        <begin position="46"/>
        <end position="60"/>
    </location>
</feature>
<feature type="compositionally biased region" description="Basic and acidic residues" evidence="9">
    <location>
        <begin position="355"/>
        <end position="366"/>
    </location>
</feature>
<dbReference type="GO" id="GO:0052905">
    <property type="term" value="F:tRNA (guanosine(9)-N1)-methyltransferase activity"/>
    <property type="evidence" value="ECO:0007669"/>
    <property type="project" value="UniProtKB-EC"/>
</dbReference>
<accession>A0AAF0FHR2</accession>